<feature type="compositionally biased region" description="Polar residues" evidence="1">
    <location>
        <begin position="24"/>
        <end position="35"/>
    </location>
</feature>
<feature type="compositionally biased region" description="Polar residues" evidence="1">
    <location>
        <begin position="66"/>
        <end position="78"/>
    </location>
</feature>
<feature type="region of interest" description="Disordered" evidence="1">
    <location>
        <begin position="1"/>
        <end position="35"/>
    </location>
</feature>
<accession>A0A1V6QGE3</accession>
<gene>
    <name evidence="2" type="ORF">PENANT_c004G08832</name>
</gene>
<dbReference type="Proteomes" id="UP000191672">
    <property type="component" value="Unassembled WGS sequence"/>
</dbReference>
<name>A0A1V6QGE3_9EURO</name>
<dbReference type="AlphaFoldDB" id="A0A1V6QGE3"/>
<proteinExistence type="predicted"/>
<reference evidence="3" key="1">
    <citation type="journal article" date="2017" name="Nat. Microbiol.">
        <title>Global analysis of biosynthetic gene clusters reveals vast potential of secondary metabolite production in Penicillium species.</title>
        <authorList>
            <person name="Nielsen J.C."/>
            <person name="Grijseels S."/>
            <person name="Prigent S."/>
            <person name="Ji B."/>
            <person name="Dainat J."/>
            <person name="Nielsen K.F."/>
            <person name="Frisvad J.C."/>
            <person name="Workman M."/>
            <person name="Nielsen J."/>
        </authorList>
    </citation>
    <scope>NUCLEOTIDE SEQUENCE [LARGE SCALE GENOMIC DNA]</scope>
    <source>
        <strain evidence="3">IBT 31811</strain>
    </source>
</reference>
<evidence type="ECO:0000313" key="3">
    <source>
        <dbReference type="Proteomes" id="UP000191672"/>
    </source>
</evidence>
<dbReference type="EMBL" id="MDYN01000004">
    <property type="protein sequence ID" value="OQD88283.1"/>
    <property type="molecule type" value="Genomic_DNA"/>
</dbReference>
<feature type="region of interest" description="Disordered" evidence="1">
    <location>
        <begin position="66"/>
        <end position="104"/>
    </location>
</feature>
<comment type="caution">
    <text evidence="2">The sequence shown here is derived from an EMBL/GenBank/DDBJ whole genome shotgun (WGS) entry which is preliminary data.</text>
</comment>
<protein>
    <submittedName>
        <fullName evidence="2">Uncharacterized protein</fullName>
    </submittedName>
</protein>
<sequence length="104" mass="11471">MGVQVSDRRFSSPRYIQREDFMSHSRSQPTGTVEQENGTIQGNALFMNTFGPGIVSDSAASYNQALKPSDTVPKTPTKTPARRISKLKMAGDMPRPKSVTRLRA</sequence>
<keyword evidence="3" id="KW-1185">Reference proteome</keyword>
<evidence type="ECO:0000313" key="2">
    <source>
        <dbReference type="EMBL" id="OQD88283.1"/>
    </source>
</evidence>
<organism evidence="2 3">
    <name type="scientific">Penicillium antarcticum</name>
    <dbReference type="NCBI Taxonomy" id="416450"/>
    <lineage>
        <taxon>Eukaryota</taxon>
        <taxon>Fungi</taxon>
        <taxon>Dikarya</taxon>
        <taxon>Ascomycota</taxon>
        <taxon>Pezizomycotina</taxon>
        <taxon>Eurotiomycetes</taxon>
        <taxon>Eurotiomycetidae</taxon>
        <taxon>Eurotiales</taxon>
        <taxon>Aspergillaceae</taxon>
        <taxon>Penicillium</taxon>
    </lineage>
</organism>
<feature type="compositionally biased region" description="Basic and acidic residues" evidence="1">
    <location>
        <begin position="1"/>
        <end position="23"/>
    </location>
</feature>
<evidence type="ECO:0000256" key="1">
    <source>
        <dbReference type="SAM" id="MobiDB-lite"/>
    </source>
</evidence>